<accession>A0ABQ6JZA3</accession>
<evidence type="ECO:0000259" key="1">
    <source>
        <dbReference type="Pfam" id="PF13788"/>
    </source>
</evidence>
<organism evidence="2 3">
    <name type="scientific">Pseudolysinimonas kribbensis</name>
    <dbReference type="NCBI Taxonomy" id="433641"/>
    <lineage>
        <taxon>Bacteria</taxon>
        <taxon>Bacillati</taxon>
        <taxon>Actinomycetota</taxon>
        <taxon>Actinomycetes</taxon>
        <taxon>Micrococcales</taxon>
        <taxon>Microbacteriaceae</taxon>
        <taxon>Pseudolysinimonas</taxon>
    </lineage>
</organism>
<dbReference type="InterPro" id="IPR025438">
    <property type="entry name" value="DUF4180"/>
</dbReference>
<keyword evidence="3" id="KW-1185">Reference proteome</keyword>
<comment type="caution">
    <text evidence="2">The sequence shown here is derived from an EMBL/GenBank/DDBJ whole genome shotgun (WGS) entry which is preliminary data.</text>
</comment>
<dbReference type="Proteomes" id="UP001157034">
    <property type="component" value="Unassembled WGS sequence"/>
</dbReference>
<evidence type="ECO:0000313" key="3">
    <source>
        <dbReference type="Proteomes" id="UP001157034"/>
    </source>
</evidence>
<proteinExistence type="predicted"/>
<evidence type="ECO:0000313" key="2">
    <source>
        <dbReference type="EMBL" id="GMA93344.1"/>
    </source>
</evidence>
<protein>
    <recommendedName>
        <fullName evidence="1">DUF4180 domain-containing protein</fullName>
    </recommendedName>
</protein>
<gene>
    <name evidence="2" type="ORF">GCM10025881_01680</name>
</gene>
<reference evidence="3" key="1">
    <citation type="journal article" date="2019" name="Int. J. Syst. Evol. Microbiol.">
        <title>The Global Catalogue of Microorganisms (GCM) 10K type strain sequencing project: providing services to taxonomists for standard genome sequencing and annotation.</title>
        <authorList>
            <consortium name="The Broad Institute Genomics Platform"/>
            <consortium name="The Broad Institute Genome Sequencing Center for Infectious Disease"/>
            <person name="Wu L."/>
            <person name="Ma J."/>
        </authorList>
    </citation>
    <scope>NUCLEOTIDE SEQUENCE [LARGE SCALE GENOMIC DNA]</scope>
    <source>
        <strain evidence="3">NBRC 108894</strain>
    </source>
</reference>
<feature type="domain" description="DUF4180" evidence="1">
    <location>
        <begin position="2"/>
        <end position="108"/>
    </location>
</feature>
<dbReference type="Pfam" id="PF13788">
    <property type="entry name" value="DUF4180"/>
    <property type="match status" value="1"/>
</dbReference>
<sequence length="110" mass="12337">MILRLELDGPLLRTADDAMDLIATTFVPGGAETIVVPVARLDPDFFRLSSGVAGEVAQKFANYRRRLVILGDVSVYVARSDAFRDWVREVNRGRDLLFVADDAELRERVE</sequence>
<dbReference type="EMBL" id="BSVB01000001">
    <property type="protein sequence ID" value="GMA93344.1"/>
    <property type="molecule type" value="Genomic_DNA"/>
</dbReference>
<name>A0ABQ6JZA3_9MICO</name>
<dbReference type="RefSeq" id="WP_284252103.1">
    <property type="nucleotide sequence ID" value="NZ_BAAAQO010000005.1"/>
</dbReference>